<dbReference type="PANTHER" id="PTHR13090">
    <property type="entry name" value="ARGININE-HYDROXYLASE NDUFAF5, MITOCHONDRIAL"/>
    <property type="match status" value="1"/>
</dbReference>
<evidence type="ECO:0000256" key="2">
    <source>
        <dbReference type="ARBA" id="ARBA00022679"/>
    </source>
</evidence>
<dbReference type="Gene3D" id="3.40.50.150">
    <property type="entry name" value="Vaccinia Virus protein VP39"/>
    <property type="match status" value="1"/>
</dbReference>
<gene>
    <name evidence="3" type="ORF">Bealeia1_01041</name>
</gene>
<dbReference type="EMBL" id="CP133270">
    <property type="protein sequence ID" value="WVX66852.1"/>
    <property type="molecule type" value="Genomic_DNA"/>
</dbReference>
<dbReference type="GO" id="GO:0032259">
    <property type="term" value="P:methylation"/>
    <property type="evidence" value="ECO:0007669"/>
    <property type="project" value="UniProtKB-KW"/>
</dbReference>
<keyword evidence="1 3" id="KW-0489">Methyltransferase</keyword>
<evidence type="ECO:0000256" key="1">
    <source>
        <dbReference type="ARBA" id="ARBA00022603"/>
    </source>
</evidence>
<organism evidence="3 4">
    <name type="scientific">Candidatus Bealeia paramacronuclearis</name>
    <dbReference type="NCBI Taxonomy" id="1921001"/>
    <lineage>
        <taxon>Bacteria</taxon>
        <taxon>Pseudomonadati</taxon>
        <taxon>Pseudomonadota</taxon>
        <taxon>Alphaproteobacteria</taxon>
        <taxon>Holosporales</taxon>
        <taxon>Holosporaceae</taxon>
        <taxon>Candidatus Bealeia</taxon>
    </lineage>
</organism>
<keyword evidence="4" id="KW-1185">Reference proteome</keyword>
<name>A0ABZ2C337_9PROT</name>
<proteinExistence type="predicted"/>
<dbReference type="RefSeq" id="WP_331255670.1">
    <property type="nucleotide sequence ID" value="NZ_CP133270.1"/>
</dbReference>
<dbReference type="GO" id="GO:0008168">
    <property type="term" value="F:methyltransferase activity"/>
    <property type="evidence" value="ECO:0007669"/>
    <property type="project" value="UniProtKB-KW"/>
</dbReference>
<dbReference type="InterPro" id="IPR029063">
    <property type="entry name" value="SAM-dependent_MTases_sf"/>
</dbReference>
<keyword evidence="2" id="KW-0808">Transferase</keyword>
<evidence type="ECO:0000313" key="3">
    <source>
        <dbReference type="EMBL" id="WVX66852.1"/>
    </source>
</evidence>
<sequence>MENAPPLIDLHIKELQLARARPHFEKHNFLFKHVEEELTARLSNIKKNFPRVLNLSFWPVTLNRVEIETHSPLKPFTTTKPYDLIVSCLCLHWVEQLPQYLKAIRSWLSDEGLFMGTFFAGDTLIELRESFLKTELELYGGASPHVLPFVRLEDGPKLMAYAGFHEPVIDCDSIQVEYTSLQTLFRDLRFTGENNALFQRSKTFQSPTCFKKLENYYNSMYKNDKYSVATFEFLTLTGWK</sequence>
<dbReference type="SUPFAM" id="SSF53335">
    <property type="entry name" value="S-adenosyl-L-methionine-dependent methyltransferases"/>
    <property type="match status" value="1"/>
</dbReference>
<evidence type="ECO:0000313" key="4">
    <source>
        <dbReference type="Proteomes" id="UP001330434"/>
    </source>
</evidence>
<dbReference type="InterPro" id="IPR050602">
    <property type="entry name" value="Malonyl-ACP_OMT"/>
</dbReference>
<dbReference type="Proteomes" id="UP001330434">
    <property type="component" value="Chromosome"/>
</dbReference>
<reference evidence="3 4" key="1">
    <citation type="journal article" date="2024" name="Environ. Microbiol.">
        <title>Novel evolutionary insights on the interactions of the Holosporales (Alphaproteobacteria) with eukaryotic hosts from comparative genomics.</title>
        <authorList>
            <person name="Giovannini M."/>
            <person name="Petroni G."/>
            <person name="Castelli M."/>
        </authorList>
    </citation>
    <scope>NUCLEOTIDE SEQUENCE [LARGE SCALE GENOMIC DNA]</scope>
    <source>
        <strain evidence="3 4">US_Bl 15I1</strain>
    </source>
</reference>
<accession>A0ABZ2C337</accession>
<protein>
    <submittedName>
        <fullName evidence="3">Methyltransferase domain-containing protein</fullName>
    </submittedName>
</protein>
<dbReference type="PANTHER" id="PTHR13090:SF1">
    <property type="entry name" value="ARGININE-HYDROXYLASE NDUFAF5, MITOCHONDRIAL"/>
    <property type="match status" value="1"/>
</dbReference>